<evidence type="ECO:0000313" key="1">
    <source>
        <dbReference type="EMBL" id="VEV95252.1"/>
    </source>
</evidence>
<sequence>MSIKDKMQAQCGLINGEPLQDGKIHRFHAYGDRPGHDSGFYLYFPDGAACWFSKHLHSAGFCHGSDPRNGRG</sequence>
<organism evidence="1">
    <name type="scientific">Pseudomonas marincola</name>
    <dbReference type="NCBI Taxonomy" id="437900"/>
    <lineage>
        <taxon>Bacteria</taxon>
        <taxon>Pseudomonadati</taxon>
        <taxon>Pseudomonadota</taxon>
        <taxon>Gammaproteobacteria</taxon>
        <taxon>Pseudomonadales</taxon>
        <taxon>Pseudomonadaceae</taxon>
        <taxon>Pseudomonas</taxon>
    </lineage>
</organism>
<reference evidence="1" key="1">
    <citation type="submission" date="2019-02" db="EMBL/GenBank/DDBJ databases">
        <authorList>
            <consortium name="Genoscope - CEA"/>
            <person name="William W."/>
        </authorList>
    </citation>
    <scope>NUCLEOTIDE SEQUENCE [LARGE SCALE GENOMIC DNA]</scope>
    <source>
        <strain evidence="1">YSy11</strain>
    </source>
</reference>
<dbReference type="AlphaFoldDB" id="A0A653DXR0"/>
<name>A0A653DXR0_9PSED</name>
<accession>A0A653DXR0</accession>
<dbReference type="EMBL" id="LR215729">
    <property type="protein sequence ID" value="VEV95252.1"/>
    <property type="molecule type" value="Genomic_DNA"/>
</dbReference>
<protein>
    <submittedName>
        <fullName evidence="1">Uncharacterized protein</fullName>
    </submittedName>
</protein>
<proteinExistence type="predicted"/>
<gene>
    <name evidence="1" type="ORF">PMYSY11_0205</name>
</gene>